<accession>B3ETX7</accession>
<dbReference type="PANTHER" id="PTHR33055">
    <property type="entry name" value="TRANSPOSASE FOR INSERTION SEQUENCE ELEMENT IS1111A"/>
    <property type="match status" value="1"/>
</dbReference>
<gene>
    <name evidence="4" type="ordered locus">Aasi_1379</name>
</gene>
<keyword evidence="5" id="KW-1185">Reference proteome</keyword>
<evidence type="ECO:0000256" key="1">
    <source>
        <dbReference type="SAM" id="Coils"/>
    </source>
</evidence>
<dbReference type="RefSeq" id="WP_012473422.1">
    <property type="nucleotide sequence ID" value="NC_010830.1"/>
</dbReference>
<dbReference type="NCBIfam" id="NF033542">
    <property type="entry name" value="transpos_IS110"/>
    <property type="match status" value="1"/>
</dbReference>
<dbReference type="GO" id="GO:0003677">
    <property type="term" value="F:DNA binding"/>
    <property type="evidence" value="ECO:0007669"/>
    <property type="project" value="InterPro"/>
</dbReference>
<dbReference type="HOGENOM" id="CLU_036902_5_0_10"/>
<dbReference type="Pfam" id="PF02371">
    <property type="entry name" value="Transposase_20"/>
    <property type="match status" value="1"/>
</dbReference>
<feature type="coiled-coil region" evidence="1">
    <location>
        <begin position="173"/>
        <end position="207"/>
    </location>
</feature>
<name>B3ETX7_AMOA5</name>
<dbReference type="EMBL" id="CP001102">
    <property type="protein sequence ID" value="ACE06679.1"/>
    <property type="molecule type" value="Genomic_DNA"/>
</dbReference>
<evidence type="ECO:0000313" key="4">
    <source>
        <dbReference type="EMBL" id="ACE06679.1"/>
    </source>
</evidence>
<evidence type="ECO:0000313" key="5">
    <source>
        <dbReference type="Proteomes" id="UP000001227"/>
    </source>
</evidence>
<sequence>MELNKINLYMQFTYLLGIDISKSKIDLALSENKAGASLTLKEFSNHLKGYKKMLEWLCEKKVDLDKLLVCMENTGIYHHLLVNYLQSQKVFCWVENPVAIKWSMGLQRGKTDKIDAQRICLYAFRNQDKAKAYSLKDKNLQKVSELLSARERLIKARKMLLTPIGELKQVGLVEEEKMVKKACKQSLSALEKEIKSIDKDLEGLVEADTTLKASYSYIRSVDHVGAITALQLLVYTHDFKRFDNAKKLGSYAGVVPFEYSSGSSIRGRTRVHPMANKRLKTSLHMCALSAIRRAGTMRSYFERKVKEGKNKMSVLNAVRNKILQRIYACVKGERMYVPLQNS</sequence>
<feature type="domain" description="Transposase IS116/IS110/IS902 C-terminal" evidence="3">
    <location>
        <begin position="217"/>
        <end position="301"/>
    </location>
</feature>
<dbReference type="InterPro" id="IPR003346">
    <property type="entry name" value="Transposase_20"/>
</dbReference>
<dbReference type="Proteomes" id="UP000001227">
    <property type="component" value="Chromosome"/>
</dbReference>
<evidence type="ECO:0000259" key="3">
    <source>
        <dbReference type="Pfam" id="PF02371"/>
    </source>
</evidence>
<reference evidence="4 5" key="1">
    <citation type="journal article" date="2010" name="J. Bacteriol.">
        <title>The genome of the amoeba symbiont 'Candidatus Amoebophilus asiaticus' reveals common mechanisms for host cell interaction among amoeba-associated bacteria.</title>
        <authorList>
            <person name="Schmitz-Esser S."/>
            <person name="Tischler P."/>
            <person name="Arnold R."/>
            <person name="Montanaro J."/>
            <person name="Wagner M."/>
            <person name="Rattei T."/>
            <person name="Horn M."/>
        </authorList>
    </citation>
    <scope>NUCLEOTIDE SEQUENCE [LARGE SCALE GENOMIC DNA]</scope>
    <source>
        <strain evidence="4 5">5a2</strain>
    </source>
</reference>
<dbReference type="GO" id="GO:0004803">
    <property type="term" value="F:transposase activity"/>
    <property type="evidence" value="ECO:0007669"/>
    <property type="project" value="InterPro"/>
</dbReference>
<proteinExistence type="predicted"/>
<dbReference type="KEGG" id="aas:Aasi_1379"/>
<keyword evidence="1" id="KW-0175">Coiled coil</keyword>
<feature type="domain" description="Transposase IS110-like N-terminal" evidence="2">
    <location>
        <begin position="16"/>
        <end position="158"/>
    </location>
</feature>
<dbReference type="Pfam" id="PF01548">
    <property type="entry name" value="DEDD_Tnp_IS110"/>
    <property type="match status" value="1"/>
</dbReference>
<organism evidence="4 5">
    <name type="scientific">Amoebophilus asiaticus (strain 5a2)</name>
    <dbReference type="NCBI Taxonomy" id="452471"/>
    <lineage>
        <taxon>Bacteria</taxon>
        <taxon>Pseudomonadati</taxon>
        <taxon>Bacteroidota</taxon>
        <taxon>Cytophagia</taxon>
        <taxon>Cytophagales</taxon>
        <taxon>Amoebophilaceae</taxon>
        <taxon>Candidatus Amoebophilus</taxon>
    </lineage>
</organism>
<dbReference type="PANTHER" id="PTHR33055:SF3">
    <property type="entry name" value="PUTATIVE TRANSPOSASE FOR IS117-RELATED"/>
    <property type="match status" value="1"/>
</dbReference>
<dbReference type="InterPro" id="IPR002525">
    <property type="entry name" value="Transp_IS110-like_N"/>
</dbReference>
<dbReference type="GO" id="GO:0006313">
    <property type="term" value="P:DNA transposition"/>
    <property type="evidence" value="ECO:0007669"/>
    <property type="project" value="InterPro"/>
</dbReference>
<dbReference type="AlphaFoldDB" id="B3ETX7"/>
<dbReference type="eggNOG" id="COG3547">
    <property type="taxonomic scope" value="Bacteria"/>
</dbReference>
<dbReference type="OrthoDB" id="964423at2"/>
<protein>
    <submittedName>
        <fullName evidence="4">Uncharacterized protein</fullName>
    </submittedName>
</protein>
<evidence type="ECO:0000259" key="2">
    <source>
        <dbReference type="Pfam" id="PF01548"/>
    </source>
</evidence>
<dbReference type="InterPro" id="IPR047650">
    <property type="entry name" value="Transpos_IS110"/>
</dbReference>